<dbReference type="EMBL" id="JAVLET010000009">
    <property type="protein sequence ID" value="KAL0467607.1"/>
    <property type="molecule type" value="Genomic_DNA"/>
</dbReference>
<dbReference type="InterPro" id="IPR036770">
    <property type="entry name" value="Ankyrin_rpt-contain_sf"/>
</dbReference>
<evidence type="ECO:0000256" key="3">
    <source>
        <dbReference type="PROSITE-ProRule" id="PRU00023"/>
    </source>
</evidence>
<evidence type="ECO:0000256" key="2">
    <source>
        <dbReference type="ARBA" id="ARBA00023043"/>
    </source>
</evidence>
<proteinExistence type="predicted"/>
<dbReference type="SUPFAM" id="SSF48403">
    <property type="entry name" value="Ankyrin repeat"/>
    <property type="match status" value="1"/>
</dbReference>
<dbReference type="Proteomes" id="UP001451303">
    <property type="component" value="Unassembled WGS sequence"/>
</dbReference>
<dbReference type="InterPro" id="IPR002110">
    <property type="entry name" value="Ankyrin_rpt"/>
</dbReference>
<evidence type="ECO:0000313" key="5">
    <source>
        <dbReference type="Proteomes" id="UP001451303"/>
    </source>
</evidence>
<feature type="repeat" description="ANK" evidence="3">
    <location>
        <begin position="213"/>
        <end position="263"/>
    </location>
</feature>
<evidence type="ECO:0000256" key="1">
    <source>
        <dbReference type="ARBA" id="ARBA00022737"/>
    </source>
</evidence>
<dbReference type="Pfam" id="PF12796">
    <property type="entry name" value="Ank_2"/>
    <property type="match status" value="1"/>
</dbReference>
<keyword evidence="1" id="KW-0677">Repeat</keyword>
<comment type="caution">
    <text evidence="4">The sequence shown here is derived from an EMBL/GenBank/DDBJ whole genome shotgun (WGS) entry which is preliminary data.</text>
</comment>
<dbReference type="SMART" id="SM00248">
    <property type="entry name" value="ANK"/>
    <property type="match status" value="6"/>
</dbReference>
<gene>
    <name evidence="4" type="ORF">QR685DRAFT_565189</name>
</gene>
<dbReference type="PANTHER" id="PTHR24124">
    <property type="entry name" value="ANKYRIN REPEAT FAMILY A"/>
    <property type="match status" value="1"/>
</dbReference>
<protein>
    <submittedName>
        <fullName evidence="4">Ankyrin</fullName>
    </submittedName>
</protein>
<keyword evidence="2 3" id="KW-0040">ANK repeat</keyword>
<dbReference type="Gene3D" id="1.25.40.20">
    <property type="entry name" value="Ankyrin repeat-containing domain"/>
    <property type="match status" value="2"/>
</dbReference>
<keyword evidence="5" id="KW-1185">Reference proteome</keyword>
<accession>A0ABR3D5N4</accession>
<organism evidence="4 5">
    <name type="scientific">Neurospora intermedia</name>
    <dbReference type="NCBI Taxonomy" id="5142"/>
    <lineage>
        <taxon>Eukaryota</taxon>
        <taxon>Fungi</taxon>
        <taxon>Dikarya</taxon>
        <taxon>Ascomycota</taxon>
        <taxon>Pezizomycotina</taxon>
        <taxon>Sordariomycetes</taxon>
        <taxon>Sordariomycetidae</taxon>
        <taxon>Sordariales</taxon>
        <taxon>Sordariaceae</taxon>
        <taxon>Neurospora</taxon>
    </lineage>
</organism>
<dbReference type="PROSITE" id="PS50088">
    <property type="entry name" value="ANK_REPEAT"/>
    <property type="match status" value="1"/>
</dbReference>
<reference evidence="4 5" key="1">
    <citation type="submission" date="2023-09" db="EMBL/GenBank/DDBJ databases">
        <title>Multi-omics analysis of a traditional fermented food reveals byproduct-associated fungal strains for waste-to-food upcycling.</title>
        <authorList>
            <consortium name="Lawrence Berkeley National Laboratory"/>
            <person name="Rekdal V.M."/>
            <person name="Villalobos-Escobedo J.M."/>
            <person name="Rodriguez-Valeron N."/>
            <person name="Garcia M.O."/>
            <person name="Vasquez D.P."/>
            <person name="Damayanti I."/>
            <person name="Sorensen P.M."/>
            <person name="Baidoo E.E."/>
            <person name="De Carvalho A.C."/>
            <person name="Riley R."/>
            <person name="Lipzen A."/>
            <person name="He G."/>
            <person name="Yan M."/>
            <person name="Haridas S."/>
            <person name="Daum C."/>
            <person name="Yoshinaga Y."/>
            <person name="Ng V."/>
            <person name="Grigoriev I.V."/>
            <person name="Munk R."/>
            <person name="Nuraida L."/>
            <person name="Wijaya C.H."/>
            <person name="Morales P.-C."/>
            <person name="Keasling J.D."/>
        </authorList>
    </citation>
    <scope>NUCLEOTIDE SEQUENCE [LARGE SCALE GENOMIC DNA]</scope>
    <source>
        <strain evidence="4 5">FGSC 2613</strain>
    </source>
</reference>
<sequence>MDEDEQSRKDTFQDLAYALHVGDLFTMFRLCGTSEPRIPFTTTSISPYLPAGRSPAEPVQCHPLGVAAMYSHPEVVSRLLSIPEVVPHIDDPVFNLCKCPFQPVDPHALADYGVTDDTGQWTALHLTICQGKDIEHNYGARITPPDHEPSLQIVKDLIKAGASLTVSADPSHQAKITILHTAALKGRDDVLSYVLSPDFPREEEVDINARDHKGRTPLHYAALRYSSSSSILDDDKGDDDKGDVLPCIKLLLSAGANPEIRDNYAQTPFTTALNFGCLSAAKHLLLEGGAKHQFRFRCLHTNRLCYPLQVLAYSYETFFPTSSPAPYPGELGPVIRLTWEAQRADLLDTIIRLSPPDRASSLIDCGHLEESINMDEDDEEQVLHPLTLAAGDGSNPATALSFFLSHGADPNARSGYTNGRWVTAMHEAILSTPRRPTLMELQFHPDYYPPSGRICAIGPDASVVGEADAPPPRIDTPMQLHQWTAILKCVVLAMAGARIRTQNSDGHTVLDLAILRSELEESVDQFDHDDPCEPYRYCTYKFVGALLSNLIRSSKKDPSPQPLLDAEDMRYLAEKLREVIVKNPVLAYKMAAAGVDLALVMEQRHEVGQEAMAARENGTLTVGRVDPFYAINHVDKLVKEAKKNLELAAFIGHLESMLL</sequence>
<dbReference type="PANTHER" id="PTHR24124:SF14">
    <property type="entry name" value="CHROMOSOME UNDETERMINED SCAFFOLD_25, WHOLE GENOME SHOTGUN SEQUENCE"/>
    <property type="match status" value="1"/>
</dbReference>
<name>A0ABR3D5N4_NEUIN</name>
<evidence type="ECO:0000313" key="4">
    <source>
        <dbReference type="EMBL" id="KAL0467607.1"/>
    </source>
</evidence>